<evidence type="ECO:0000256" key="1">
    <source>
        <dbReference type="ARBA" id="ARBA00022741"/>
    </source>
</evidence>
<feature type="binding site" evidence="4">
    <location>
        <position position="72"/>
    </location>
    <ligand>
        <name>Mg(2+)</name>
        <dbReference type="ChEBI" id="CHEBI:18420"/>
    </ligand>
</feature>
<dbReference type="SMART" id="SM00178">
    <property type="entry name" value="SAR"/>
    <property type="match status" value="1"/>
</dbReference>
<evidence type="ECO:0000256" key="4">
    <source>
        <dbReference type="PIRSR" id="PIRSR606689-2"/>
    </source>
</evidence>
<accession>A0A1S3HGQ1</accession>
<keyword evidence="4" id="KW-0479">Metal-binding</keyword>
<dbReference type="InterPro" id="IPR053254">
    <property type="entry name" value="Arf-like_GTPase"/>
</dbReference>
<evidence type="ECO:0000256" key="2">
    <source>
        <dbReference type="ARBA" id="ARBA00023134"/>
    </source>
</evidence>
<dbReference type="OrthoDB" id="25466at2759"/>
<keyword evidence="4" id="KW-0460">Magnesium</keyword>
<name>A0A1S3HGQ1_LINAN</name>
<organism evidence="5 6">
    <name type="scientific">Lingula anatina</name>
    <name type="common">Brachiopod</name>
    <name type="synonym">Lingula unguis</name>
    <dbReference type="NCBI Taxonomy" id="7574"/>
    <lineage>
        <taxon>Eukaryota</taxon>
        <taxon>Metazoa</taxon>
        <taxon>Spiralia</taxon>
        <taxon>Lophotrochozoa</taxon>
        <taxon>Brachiopoda</taxon>
        <taxon>Linguliformea</taxon>
        <taxon>Lingulata</taxon>
        <taxon>Lingulida</taxon>
        <taxon>Linguloidea</taxon>
        <taxon>Lingulidae</taxon>
        <taxon>Lingula</taxon>
    </lineage>
</organism>
<dbReference type="InterPro" id="IPR006689">
    <property type="entry name" value="Small_GTPase_ARF/SAR"/>
</dbReference>
<dbReference type="AlphaFoldDB" id="A0A1S3HGQ1"/>
<keyword evidence="5" id="KW-1185">Reference proteome</keyword>
<dbReference type="Gene3D" id="3.40.50.300">
    <property type="entry name" value="P-loop containing nucleotide triphosphate hydrolases"/>
    <property type="match status" value="1"/>
</dbReference>
<dbReference type="STRING" id="7574.A0A1S3HGQ1"/>
<dbReference type="GO" id="GO:0046872">
    <property type="term" value="F:metal ion binding"/>
    <property type="evidence" value="ECO:0007669"/>
    <property type="project" value="UniProtKB-KW"/>
</dbReference>
<sequence length="226" mass="24795">MADKWFSGSGKKVAFGIAAGGAVAATAFALYKLYRNHVGEALCDEGFVDNPKLEEIPEKRILVLGLDGAGKSSFLACLSNQDNKSSPLPTDGFNVICLQTEKVALDIWEIGGGETVRKYWPNFLQDTDLLVYMVDSSNEARFPEAYTELHILLGDERLKKVPILILANKQDVPNAFSPQKVMDALGLSNMSTKEHNSYFLGLQVPPLGQKVGVKDAEKLMARLCER</sequence>
<feature type="binding site" evidence="3">
    <location>
        <begin position="168"/>
        <end position="171"/>
    </location>
    <ligand>
        <name>GTP</name>
        <dbReference type="ChEBI" id="CHEBI:37565"/>
    </ligand>
</feature>
<evidence type="ECO:0000313" key="6">
    <source>
        <dbReference type="RefSeq" id="XP_013385263.1"/>
    </source>
</evidence>
<dbReference type="Proteomes" id="UP000085678">
    <property type="component" value="Unplaced"/>
</dbReference>
<dbReference type="InParanoid" id="A0A1S3HGQ1"/>
<dbReference type="GO" id="GO:0005525">
    <property type="term" value="F:GTP binding"/>
    <property type="evidence" value="ECO:0007669"/>
    <property type="project" value="UniProtKB-KW"/>
</dbReference>
<gene>
    <name evidence="6" type="primary">LOC106155129</name>
</gene>
<proteinExistence type="predicted"/>
<dbReference type="PRINTS" id="PR00328">
    <property type="entry name" value="SAR1GTPBP"/>
</dbReference>
<evidence type="ECO:0000256" key="3">
    <source>
        <dbReference type="PIRSR" id="PIRSR606689-1"/>
    </source>
</evidence>
<feature type="binding site" evidence="3">
    <location>
        <begin position="65"/>
        <end position="72"/>
    </location>
    <ligand>
        <name>GTP</name>
        <dbReference type="ChEBI" id="CHEBI:37565"/>
    </ligand>
</feature>
<dbReference type="PANTHER" id="PTHR46724">
    <property type="entry name" value="ADP-RIBOSYLATION FACTOR-LIKE PROTEIN 9-RELATED"/>
    <property type="match status" value="1"/>
</dbReference>
<reference evidence="6" key="1">
    <citation type="submission" date="2025-08" db="UniProtKB">
        <authorList>
            <consortium name="RefSeq"/>
        </authorList>
    </citation>
    <scope>IDENTIFICATION</scope>
    <source>
        <tissue evidence="6">Gonads</tissue>
    </source>
</reference>
<keyword evidence="1 3" id="KW-0547">Nucleotide-binding</keyword>
<feature type="binding site" evidence="3">
    <location>
        <position position="112"/>
    </location>
    <ligand>
        <name>GTP</name>
        <dbReference type="ChEBI" id="CHEBI:37565"/>
    </ligand>
</feature>
<dbReference type="GO" id="GO:0003924">
    <property type="term" value="F:GTPase activity"/>
    <property type="evidence" value="ECO:0007669"/>
    <property type="project" value="InterPro"/>
</dbReference>
<protein>
    <submittedName>
        <fullName evidence="6">ADP-ribosylation factor-like protein 3</fullName>
    </submittedName>
</protein>
<feature type="binding site" evidence="4">
    <location>
        <position position="90"/>
    </location>
    <ligand>
        <name>Mg(2+)</name>
        <dbReference type="ChEBI" id="CHEBI:18420"/>
    </ligand>
</feature>
<dbReference type="KEGG" id="lak:106155129"/>
<evidence type="ECO:0000313" key="5">
    <source>
        <dbReference type="Proteomes" id="UP000085678"/>
    </source>
</evidence>
<dbReference type="PROSITE" id="PS51417">
    <property type="entry name" value="ARF"/>
    <property type="match status" value="1"/>
</dbReference>
<dbReference type="InterPro" id="IPR027417">
    <property type="entry name" value="P-loop_NTPase"/>
</dbReference>
<dbReference type="RefSeq" id="XP_013385263.1">
    <property type="nucleotide sequence ID" value="XM_013529809.1"/>
</dbReference>
<dbReference type="GeneID" id="106155129"/>
<keyword evidence="2 3" id="KW-0342">GTP-binding</keyword>
<dbReference type="SUPFAM" id="SSF52540">
    <property type="entry name" value="P-loop containing nucleoside triphosphate hydrolases"/>
    <property type="match status" value="1"/>
</dbReference>
<dbReference type="SMART" id="SM00177">
    <property type="entry name" value="ARF"/>
    <property type="match status" value="1"/>
</dbReference>
<dbReference type="Pfam" id="PF00025">
    <property type="entry name" value="Arf"/>
    <property type="match status" value="1"/>
</dbReference>